<evidence type="ECO:0000313" key="4">
    <source>
        <dbReference type="Proteomes" id="UP000024837"/>
    </source>
</evidence>
<sequence length="1061" mass="116750">MVEGRIITRSSRRLRQVFPAPPSPPKSETGGTADGKSAELNVSPHRISGLASPAPTAVELPFPTPMDVDTPRQINLPVSEYRITRSKTIGTACKRQNLNKPQIPPAEIAEGYILACATVDPGVATPTLQDITELQERRSAKGRITKPGTQSGKVGTGATASRAVWSPRQTKRKAAKAAIDDPTVSDPTDEMSSAGFHTKRRKTEDLTIASQTDDSVICGDAVTVGNGAVTQGQVIAISTPSPLGLPITETSPKKQKVTTRKNAKIEPIVCALTAGKPPSIGKPEVWCDTRQELCESLPSFRSYQGGSYASKGFCRGYLIDGHASERDYMDASIIISHAGGNSEEVEGERRLVRDQTWDKGTIAYLRNNCQQMVPIAVIVGERCPTAPAKLLHRYSVMDWFKVTHCWPERDSSSRNIRCKFRLEKLDGSQRGWWAAADTPGVSENIAVEYIKCRSCEQESPWVYESEPMCLNKDCDRFWTVYHGESATPPKQFVYRGSFLHGKTVWPDAATQPPAPLAPTLPVEDESVGNSGRDVKRRFWKGVWCQKCGKLNCREYWRNWKCTNCDWEFTPQRSHFIPADLSDPHRMDFTGPPIPENVVDPSIKSSSTVLPDGRRAITYELYQCGKVVHILANKTWNALPGGADWLLDKYQDVSIPFKRHELKTHKCTGRLLTQQFSFNSGAPYKYIVEVDSLSFEESPAVVQQALKTLQADVSRTIPDALTMNEVLNVAYFEEQKMDFHDDGEEDLGPCVSSISLGSPAMMYFRIKGKYCTGNLSAADKALLEPSNPVPLAEGVKRPTKRNVLELRLHHGDVMIMDGRPIQRLLEHAVTPEGFRIAATARNISLRNAVINSKGGSKRASNPARGVNSTPLQPSLPSAKYARDGAALPPKETIKHKGVSVPDPEPLNEIDYREIEPLSPESSSFGGPSGLINLAAQQDTLVNPSGSHLPLLSNFSDISSMDLNTTPPVSVVRRIEPAEIKVAAIMQPCPKAEPKDWIADESYGLPFLRCPYENQRCRGVDSPFTIQDALSIEGSSQLPGTWNAGQIWRLKMVLGQGEHSPVQ</sequence>
<dbReference type="PANTHER" id="PTHR31573:SF4">
    <property type="entry name" value="FE2OG DIOXYGENASE DOMAIN-CONTAINING PROTEIN"/>
    <property type="match status" value="1"/>
</dbReference>
<feature type="region of interest" description="Disordered" evidence="1">
    <location>
        <begin position="851"/>
        <end position="882"/>
    </location>
</feature>
<evidence type="ECO:0000313" key="3">
    <source>
        <dbReference type="EMBL" id="EWC44543.1"/>
    </source>
</evidence>
<feature type="region of interest" description="Disordered" evidence="1">
    <location>
        <begin position="143"/>
        <end position="194"/>
    </location>
</feature>
<dbReference type="GO" id="GO:0051747">
    <property type="term" value="F:cytosine C-5 DNA demethylase activity"/>
    <property type="evidence" value="ECO:0007669"/>
    <property type="project" value="TreeGrafter"/>
</dbReference>
<dbReference type="EMBL" id="KI966440">
    <property type="protein sequence ID" value="EWC44543.1"/>
    <property type="molecule type" value="Genomic_DNA"/>
</dbReference>
<dbReference type="AlphaFoldDB" id="W7HXB6"/>
<dbReference type="InterPro" id="IPR027450">
    <property type="entry name" value="AlkB-like"/>
</dbReference>
<feature type="region of interest" description="Disordered" evidence="1">
    <location>
        <begin position="1"/>
        <end position="39"/>
    </location>
</feature>
<accession>W7HXB6</accession>
<dbReference type="Gene3D" id="2.30.280.10">
    <property type="entry name" value="SRA-YDG"/>
    <property type="match status" value="1"/>
</dbReference>
<dbReference type="Gene3D" id="2.60.120.590">
    <property type="entry name" value="Alpha-ketoglutarate-dependent dioxygenase AlkB-like"/>
    <property type="match status" value="1"/>
</dbReference>
<evidence type="ECO:0000256" key="1">
    <source>
        <dbReference type="SAM" id="MobiDB-lite"/>
    </source>
</evidence>
<reference evidence="3 4" key="1">
    <citation type="submission" date="2013-05" db="EMBL/GenBank/DDBJ databases">
        <title>Drechslerella stenobrocha genome reveals carnivorous origination and mechanical trapping mechanism of predatory fungi.</title>
        <authorList>
            <person name="Liu X."/>
            <person name="Zhang W."/>
            <person name="Liu K."/>
        </authorList>
    </citation>
    <scope>NUCLEOTIDE SEQUENCE [LARGE SCALE GENOMIC DNA]</scope>
    <source>
        <strain evidence="3 4">248</strain>
    </source>
</reference>
<proteinExistence type="predicted"/>
<keyword evidence="4" id="KW-1185">Reference proteome</keyword>
<dbReference type="GO" id="GO:0008198">
    <property type="term" value="F:ferrous iron binding"/>
    <property type="evidence" value="ECO:0007669"/>
    <property type="project" value="TreeGrafter"/>
</dbReference>
<dbReference type="GO" id="GO:0006307">
    <property type="term" value="P:DNA alkylation repair"/>
    <property type="evidence" value="ECO:0007669"/>
    <property type="project" value="TreeGrafter"/>
</dbReference>
<dbReference type="OrthoDB" id="2163491at2759"/>
<dbReference type="Proteomes" id="UP000024837">
    <property type="component" value="Unassembled WGS sequence"/>
</dbReference>
<name>W7HXB6_9PEZI</name>
<evidence type="ECO:0000259" key="2">
    <source>
        <dbReference type="Pfam" id="PF13532"/>
    </source>
</evidence>
<dbReference type="GO" id="GO:0035516">
    <property type="term" value="F:broad specificity oxidative DNA demethylase activity"/>
    <property type="evidence" value="ECO:0007669"/>
    <property type="project" value="TreeGrafter"/>
</dbReference>
<protein>
    <recommendedName>
        <fullName evidence="2">Alpha-ketoglutarate-dependent dioxygenase AlkB-like domain-containing protein</fullName>
    </recommendedName>
</protein>
<dbReference type="SUPFAM" id="SSF51197">
    <property type="entry name" value="Clavaminate synthase-like"/>
    <property type="match status" value="1"/>
</dbReference>
<dbReference type="InterPro" id="IPR032852">
    <property type="entry name" value="ALKBH2"/>
</dbReference>
<dbReference type="InterPro" id="IPR037151">
    <property type="entry name" value="AlkB-like_sf"/>
</dbReference>
<dbReference type="InterPro" id="IPR036987">
    <property type="entry name" value="SRA-YDG_sf"/>
</dbReference>
<feature type="compositionally biased region" description="Polar residues" evidence="1">
    <location>
        <begin position="865"/>
        <end position="874"/>
    </location>
</feature>
<dbReference type="PANTHER" id="PTHR31573">
    <property type="entry name" value="ALPHA-KETOGLUTARATE-DEPENDENT DIOXYGENASE ALKB HOMOLOG 2"/>
    <property type="match status" value="1"/>
</dbReference>
<dbReference type="HOGENOM" id="CLU_289187_0_0_1"/>
<feature type="domain" description="Alpha-ketoglutarate-dependent dioxygenase AlkB-like" evidence="2">
    <location>
        <begin position="672"/>
        <end position="830"/>
    </location>
</feature>
<dbReference type="Pfam" id="PF13532">
    <property type="entry name" value="2OG-FeII_Oxy_2"/>
    <property type="match status" value="1"/>
</dbReference>
<gene>
    <name evidence="3" type="ORF">DRE_06715</name>
</gene>
<organism evidence="3 4">
    <name type="scientific">Drechslerella stenobrocha 248</name>
    <dbReference type="NCBI Taxonomy" id="1043628"/>
    <lineage>
        <taxon>Eukaryota</taxon>
        <taxon>Fungi</taxon>
        <taxon>Dikarya</taxon>
        <taxon>Ascomycota</taxon>
        <taxon>Pezizomycotina</taxon>
        <taxon>Orbiliomycetes</taxon>
        <taxon>Orbiliales</taxon>
        <taxon>Orbiliaceae</taxon>
        <taxon>Drechslerella</taxon>
    </lineage>
</organism>